<dbReference type="GO" id="GO:0006935">
    <property type="term" value="P:chemotaxis"/>
    <property type="evidence" value="ECO:0007669"/>
    <property type="project" value="InterPro"/>
</dbReference>
<keyword evidence="3" id="KW-1185">Reference proteome</keyword>
<name>B7KBI8_GLOC7</name>
<dbReference type="InterPro" id="IPR002545">
    <property type="entry name" value="CheW-lke_dom"/>
</dbReference>
<sequence>MSQTDLVNKLEQLLPHLFNSQNVSGEPYLRFQLTPGTLAVVSMEQVQESLVIPTENITPIPNLPESVIGLTNIHNSVFCVVDLGNLLNISLSQLYPQAYHVIVIRLSLDDSPREWLLGLSVHRILGLTRLSSDCFQSPQEDIPKQLTPFLSGCFYENQERILAFDLKTIIQACPLINSQTQR</sequence>
<dbReference type="KEGG" id="cyc:PCC7424_4604"/>
<dbReference type="SMART" id="SM00260">
    <property type="entry name" value="CheW"/>
    <property type="match status" value="1"/>
</dbReference>
<dbReference type="PANTHER" id="PTHR22617">
    <property type="entry name" value="CHEMOTAXIS SENSOR HISTIDINE KINASE-RELATED"/>
    <property type="match status" value="1"/>
</dbReference>
<evidence type="ECO:0000313" key="3">
    <source>
        <dbReference type="Proteomes" id="UP000002384"/>
    </source>
</evidence>
<dbReference type="Pfam" id="PF01584">
    <property type="entry name" value="CheW"/>
    <property type="match status" value="1"/>
</dbReference>
<proteinExistence type="predicted"/>
<dbReference type="GO" id="GO:0007165">
    <property type="term" value="P:signal transduction"/>
    <property type="evidence" value="ECO:0007669"/>
    <property type="project" value="InterPro"/>
</dbReference>
<dbReference type="eggNOG" id="COG0835">
    <property type="taxonomic scope" value="Bacteria"/>
</dbReference>
<dbReference type="InterPro" id="IPR036061">
    <property type="entry name" value="CheW-like_dom_sf"/>
</dbReference>
<evidence type="ECO:0000313" key="2">
    <source>
        <dbReference type="EMBL" id="ACK72966.1"/>
    </source>
</evidence>
<dbReference type="EMBL" id="CP001291">
    <property type="protein sequence ID" value="ACK72966.1"/>
    <property type="molecule type" value="Genomic_DNA"/>
</dbReference>
<dbReference type="AlphaFoldDB" id="B7KBI8"/>
<dbReference type="GO" id="GO:0005829">
    <property type="term" value="C:cytosol"/>
    <property type="evidence" value="ECO:0007669"/>
    <property type="project" value="TreeGrafter"/>
</dbReference>
<gene>
    <name evidence="2" type="ordered locus">PCC7424_4604</name>
</gene>
<dbReference type="PANTHER" id="PTHR22617:SF23">
    <property type="entry name" value="CHEMOTAXIS PROTEIN CHEW"/>
    <property type="match status" value="1"/>
</dbReference>
<dbReference type="PROSITE" id="PS50851">
    <property type="entry name" value="CHEW"/>
    <property type="match status" value="1"/>
</dbReference>
<dbReference type="SUPFAM" id="SSF50341">
    <property type="entry name" value="CheW-like"/>
    <property type="match status" value="1"/>
</dbReference>
<accession>B7KBI8</accession>
<organism evidence="2 3">
    <name type="scientific">Gloeothece citriformis (strain PCC 7424)</name>
    <name type="common">Cyanothece sp. (strain PCC 7424)</name>
    <dbReference type="NCBI Taxonomy" id="65393"/>
    <lineage>
        <taxon>Bacteria</taxon>
        <taxon>Bacillati</taxon>
        <taxon>Cyanobacteriota</taxon>
        <taxon>Cyanophyceae</taxon>
        <taxon>Oscillatoriophycideae</taxon>
        <taxon>Chroococcales</taxon>
        <taxon>Aphanothecaceae</taxon>
        <taxon>Gloeothece</taxon>
        <taxon>Gloeothece citriformis</taxon>
    </lineage>
</organism>
<protein>
    <submittedName>
        <fullName evidence="2">CheW protein</fullName>
    </submittedName>
</protein>
<reference evidence="3" key="1">
    <citation type="journal article" date="2011" name="MBio">
        <title>Novel metabolic attributes of the genus Cyanothece, comprising a group of unicellular nitrogen-fixing Cyanobacteria.</title>
        <authorList>
            <person name="Bandyopadhyay A."/>
            <person name="Elvitigala T."/>
            <person name="Welsh E."/>
            <person name="Stockel J."/>
            <person name="Liberton M."/>
            <person name="Min H."/>
            <person name="Sherman L.A."/>
            <person name="Pakrasi H.B."/>
        </authorList>
    </citation>
    <scope>NUCLEOTIDE SEQUENCE [LARGE SCALE GENOMIC DNA]</scope>
    <source>
        <strain evidence="3">PCC 7424</strain>
    </source>
</reference>
<dbReference type="OrthoDB" id="456080at2"/>
<dbReference type="HOGENOM" id="CLU_048995_5_0_3"/>
<dbReference type="RefSeq" id="WP_015956549.1">
    <property type="nucleotide sequence ID" value="NC_011729.1"/>
</dbReference>
<dbReference type="STRING" id="65393.PCC7424_4604"/>
<evidence type="ECO:0000259" key="1">
    <source>
        <dbReference type="PROSITE" id="PS50851"/>
    </source>
</evidence>
<dbReference type="Proteomes" id="UP000002384">
    <property type="component" value="Chromosome"/>
</dbReference>
<dbReference type="Gene3D" id="2.30.30.40">
    <property type="entry name" value="SH3 Domains"/>
    <property type="match status" value="1"/>
</dbReference>
<dbReference type="InterPro" id="IPR039315">
    <property type="entry name" value="CheW"/>
</dbReference>
<feature type="domain" description="CheW-like" evidence="1">
    <location>
        <begin position="25"/>
        <end position="175"/>
    </location>
</feature>
<dbReference type="Gene3D" id="2.40.50.180">
    <property type="entry name" value="CheA-289, Domain 4"/>
    <property type="match status" value="1"/>
</dbReference>